<protein>
    <submittedName>
        <fullName evidence="1">Uncharacterized protein</fullName>
    </submittedName>
</protein>
<organism evidence="1 2">
    <name type="scientific">Nitratifractor salsuginis (strain DSM 16511 / JCM 12458 / E9I37-1)</name>
    <dbReference type="NCBI Taxonomy" id="749222"/>
    <lineage>
        <taxon>Bacteria</taxon>
        <taxon>Pseudomonadati</taxon>
        <taxon>Campylobacterota</taxon>
        <taxon>Epsilonproteobacteria</taxon>
        <taxon>Campylobacterales</taxon>
        <taxon>Sulfurovaceae</taxon>
        <taxon>Nitratifractor</taxon>
    </lineage>
</organism>
<gene>
    <name evidence="1" type="ordered locus">Nitsa_0176</name>
</gene>
<sequence>MRVLLLSRNRVVQELVKLGLRGLDAVELEIPEPRSLPRYDRYDLVFEEDHYAEELRALGLEHLLASRRILLGEMVEPAEKEFYDRIIPKPFLPEDIREAVLHTEEEAEAFDEEVPLNSFAGIEEETETEVLDREEILRIRRLLEGEMESEASSEPEETVGRRDSYDFEEFLDLLERCKVKKLRQLLQGSRIHLTIEFPEEER</sequence>
<reference evidence="1 2" key="1">
    <citation type="journal article" date="2011" name="Stand. Genomic Sci.">
        <title>Complete genome sequence of Nitratifractor salsuginis type strain (E9I37-1).</title>
        <authorList>
            <person name="Anderson I."/>
            <person name="Sikorski J."/>
            <person name="Zeytun A."/>
            <person name="Nolan M."/>
            <person name="Lapidus A."/>
            <person name="Lucas S."/>
            <person name="Hammon N."/>
            <person name="Deshpande S."/>
            <person name="Cheng J.F."/>
            <person name="Tapia R."/>
            <person name="Han C."/>
            <person name="Goodwin L."/>
            <person name="Pitluck S."/>
            <person name="Liolios K."/>
            <person name="Pagani I."/>
            <person name="Ivanova N."/>
            <person name="Huntemann M."/>
            <person name="Mavromatis K."/>
            <person name="Ovchinikova G."/>
            <person name="Pati A."/>
            <person name="Chen A."/>
            <person name="Palaniappan K."/>
            <person name="Land M."/>
            <person name="Hauser L."/>
            <person name="Brambilla E.M."/>
            <person name="Ngatchou-Djao O.D."/>
            <person name="Rohde M."/>
            <person name="Tindall B.J."/>
            <person name="Goker M."/>
            <person name="Detter J.C."/>
            <person name="Woyke T."/>
            <person name="Bristow J."/>
            <person name="Eisen J.A."/>
            <person name="Markowitz V."/>
            <person name="Hugenholtz P."/>
            <person name="Klenk H.P."/>
            <person name="Kyrpides N.C."/>
        </authorList>
    </citation>
    <scope>NUCLEOTIDE SEQUENCE [LARGE SCALE GENOMIC DNA]</scope>
    <source>
        <strain evidence="2">DSM 16511 / JCM 12458 / E9I37-1</strain>
    </source>
</reference>
<evidence type="ECO:0000313" key="1">
    <source>
        <dbReference type="EMBL" id="ADV45449.1"/>
    </source>
</evidence>
<proteinExistence type="predicted"/>
<dbReference type="EMBL" id="CP002452">
    <property type="protein sequence ID" value="ADV45449.1"/>
    <property type="molecule type" value="Genomic_DNA"/>
</dbReference>
<dbReference type="RefSeq" id="WP_013553146.1">
    <property type="nucleotide sequence ID" value="NC_014935.1"/>
</dbReference>
<dbReference type="HOGENOM" id="CLU_1353485_0_0_7"/>
<dbReference type="KEGG" id="nsa:Nitsa_0176"/>
<name>E6WYZ9_NITSE</name>
<evidence type="ECO:0000313" key="2">
    <source>
        <dbReference type="Proteomes" id="UP000008633"/>
    </source>
</evidence>
<reference evidence="2" key="2">
    <citation type="submission" date="2011-01" db="EMBL/GenBank/DDBJ databases">
        <title>The complete genome of Nitratifractor salsuginis DSM 16511.</title>
        <authorList>
            <consortium name="US DOE Joint Genome Institute (JGI-PGF)"/>
            <person name="Lucas S."/>
            <person name="Copeland A."/>
            <person name="Lapidus A."/>
            <person name="Bruce D."/>
            <person name="Goodwin L."/>
            <person name="Pitluck S."/>
            <person name="Kyrpides N."/>
            <person name="Mavromatis K."/>
            <person name="Ivanova N."/>
            <person name="Mikhailova N."/>
            <person name="Zeytun A."/>
            <person name="Detter J.C."/>
            <person name="Tapia R."/>
            <person name="Han C."/>
            <person name="Land M."/>
            <person name="Hauser L."/>
            <person name="Markowitz V."/>
            <person name="Cheng J.-F."/>
            <person name="Hugenholtz P."/>
            <person name="Woyke T."/>
            <person name="Wu D."/>
            <person name="Tindall B."/>
            <person name="Schuetze A."/>
            <person name="Brambilla E."/>
            <person name="Klenk H.-P."/>
            <person name="Eisen J.A."/>
        </authorList>
    </citation>
    <scope>NUCLEOTIDE SEQUENCE [LARGE SCALE GENOMIC DNA]</scope>
    <source>
        <strain evidence="2">DSM 16511 / JCM 12458 / E9I37-1</strain>
    </source>
</reference>
<dbReference type="AlphaFoldDB" id="E6WYZ9"/>
<keyword evidence="2" id="KW-1185">Reference proteome</keyword>
<dbReference type="STRING" id="749222.Nitsa_0176"/>
<dbReference type="Proteomes" id="UP000008633">
    <property type="component" value="Chromosome"/>
</dbReference>
<accession>E6WYZ9</accession>